<evidence type="ECO:0000256" key="3">
    <source>
        <dbReference type="ARBA" id="ARBA00022552"/>
    </source>
</evidence>
<comment type="similarity">
    <text evidence="5">Belongs to the RimM family.</text>
</comment>
<keyword evidence="2 5" id="KW-0690">Ribosome biogenesis</keyword>
<dbReference type="InterPro" id="IPR002676">
    <property type="entry name" value="RimM_N"/>
</dbReference>
<evidence type="ECO:0000259" key="6">
    <source>
        <dbReference type="Pfam" id="PF01782"/>
    </source>
</evidence>
<evidence type="ECO:0000256" key="5">
    <source>
        <dbReference type="HAMAP-Rule" id="MF_00014"/>
    </source>
</evidence>
<keyword evidence="9" id="KW-1185">Reference proteome</keyword>
<dbReference type="PANTHER" id="PTHR33692:SF1">
    <property type="entry name" value="RIBOSOME MATURATION FACTOR RIMM"/>
    <property type="match status" value="1"/>
</dbReference>
<feature type="domain" description="RimM N-terminal" evidence="6">
    <location>
        <begin position="16"/>
        <end position="97"/>
    </location>
</feature>
<dbReference type="EMBL" id="AP021875">
    <property type="protein sequence ID" value="BBO78831.1"/>
    <property type="molecule type" value="Genomic_DNA"/>
</dbReference>
<dbReference type="NCBIfam" id="TIGR02273">
    <property type="entry name" value="16S_RimM"/>
    <property type="match status" value="1"/>
</dbReference>
<reference evidence="8 9" key="1">
    <citation type="submission" date="2019-11" db="EMBL/GenBank/DDBJ databases">
        <title>Comparative genomics of hydrocarbon-degrading Desulfosarcina strains.</title>
        <authorList>
            <person name="Watanabe M."/>
            <person name="Kojima H."/>
            <person name="Fukui M."/>
        </authorList>
    </citation>
    <scope>NUCLEOTIDE SEQUENCE [LARGE SCALE GENOMIC DNA]</scope>
    <source>
        <strain evidence="8 9">PP31</strain>
    </source>
</reference>
<dbReference type="Proteomes" id="UP000427769">
    <property type="component" value="Chromosome"/>
</dbReference>
<sequence length="180" mass="19619">MKSSNSPGNRDDLILVGKVVGAHGIRGNLKVRSYTESLSVYEAKEGIHAILPDGSIRTMTVDRVWPHGKSLLMNFESVTRRDQAEGLIGTELFVEKDRLPALEEDTYYWFDLVGLRVIDASGTRLGRLVRIIPTSGNDIYVVRGACGGQPQETLIPAIGDVVLSIDLEGGIMTVDLPEGL</sequence>
<protein>
    <recommendedName>
        <fullName evidence="5">Ribosome maturation factor RimM</fullName>
    </recommendedName>
</protein>
<gene>
    <name evidence="5 8" type="primary">rimM</name>
    <name evidence="8" type="ORF">DSCW_62480</name>
</gene>
<comment type="subcellular location">
    <subcellularLocation>
        <location evidence="5">Cytoplasm</location>
    </subcellularLocation>
</comment>
<dbReference type="GO" id="GO:0005737">
    <property type="term" value="C:cytoplasm"/>
    <property type="evidence" value="ECO:0007669"/>
    <property type="project" value="UniProtKB-SubCell"/>
</dbReference>
<dbReference type="HAMAP" id="MF_00014">
    <property type="entry name" value="Ribosome_mat_RimM"/>
    <property type="match status" value="1"/>
</dbReference>
<dbReference type="InterPro" id="IPR056792">
    <property type="entry name" value="PRC_RimM"/>
</dbReference>
<dbReference type="Pfam" id="PF01782">
    <property type="entry name" value="RimM"/>
    <property type="match status" value="1"/>
</dbReference>
<comment type="subunit">
    <text evidence="5">Binds ribosomal protein uS19.</text>
</comment>
<dbReference type="InterPro" id="IPR011033">
    <property type="entry name" value="PRC_barrel-like_sf"/>
</dbReference>
<keyword evidence="1 5" id="KW-0963">Cytoplasm</keyword>
<dbReference type="GO" id="GO:0006364">
    <property type="term" value="P:rRNA processing"/>
    <property type="evidence" value="ECO:0007669"/>
    <property type="project" value="UniProtKB-UniRule"/>
</dbReference>
<evidence type="ECO:0000256" key="4">
    <source>
        <dbReference type="ARBA" id="ARBA00023186"/>
    </source>
</evidence>
<evidence type="ECO:0000256" key="2">
    <source>
        <dbReference type="ARBA" id="ARBA00022517"/>
    </source>
</evidence>
<evidence type="ECO:0000313" key="9">
    <source>
        <dbReference type="Proteomes" id="UP000427769"/>
    </source>
</evidence>
<proteinExistence type="inferred from homology"/>
<feature type="domain" description="Ribosome maturation factor RimM PRC barrel" evidence="7">
    <location>
        <begin position="109"/>
        <end position="180"/>
    </location>
</feature>
<accession>A0A5K7ZGC5</accession>
<dbReference type="Gene3D" id="2.40.30.60">
    <property type="entry name" value="RimM"/>
    <property type="match status" value="1"/>
</dbReference>
<dbReference type="SUPFAM" id="SSF50346">
    <property type="entry name" value="PRC-barrel domain"/>
    <property type="match status" value="1"/>
</dbReference>
<comment type="domain">
    <text evidence="5">The PRC barrel domain binds ribosomal protein uS19.</text>
</comment>
<dbReference type="Pfam" id="PF24986">
    <property type="entry name" value="PRC_RimM"/>
    <property type="match status" value="1"/>
</dbReference>
<dbReference type="GO" id="GO:0042274">
    <property type="term" value="P:ribosomal small subunit biogenesis"/>
    <property type="evidence" value="ECO:0007669"/>
    <property type="project" value="UniProtKB-UniRule"/>
</dbReference>
<keyword evidence="3 5" id="KW-0698">rRNA processing</keyword>
<evidence type="ECO:0000259" key="7">
    <source>
        <dbReference type="Pfam" id="PF24986"/>
    </source>
</evidence>
<keyword evidence="4 5" id="KW-0143">Chaperone</keyword>
<dbReference type="Gene3D" id="2.30.30.240">
    <property type="entry name" value="PRC-barrel domain"/>
    <property type="match status" value="1"/>
</dbReference>
<dbReference type="PANTHER" id="PTHR33692">
    <property type="entry name" value="RIBOSOME MATURATION FACTOR RIMM"/>
    <property type="match status" value="1"/>
</dbReference>
<dbReference type="RefSeq" id="WP_170302540.1">
    <property type="nucleotide sequence ID" value="NZ_AP021875.1"/>
</dbReference>
<name>A0A5K7ZGC5_9BACT</name>
<organism evidence="8 9">
    <name type="scientific">Desulfosarcina widdelii</name>
    <dbReference type="NCBI Taxonomy" id="947919"/>
    <lineage>
        <taxon>Bacteria</taxon>
        <taxon>Pseudomonadati</taxon>
        <taxon>Thermodesulfobacteriota</taxon>
        <taxon>Desulfobacteria</taxon>
        <taxon>Desulfobacterales</taxon>
        <taxon>Desulfosarcinaceae</taxon>
        <taxon>Desulfosarcina</taxon>
    </lineage>
</organism>
<dbReference type="InterPro" id="IPR011961">
    <property type="entry name" value="RimM"/>
</dbReference>
<evidence type="ECO:0000313" key="8">
    <source>
        <dbReference type="EMBL" id="BBO78831.1"/>
    </source>
</evidence>
<dbReference type="AlphaFoldDB" id="A0A5K7ZGC5"/>
<dbReference type="InterPro" id="IPR009000">
    <property type="entry name" value="Transl_B-barrel_sf"/>
</dbReference>
<dbReference type="InterPro" id="IPR036976">
    <property type="entry name" value="RimM_N_sf"/>
</dbReference>
<dbReference type="GO" id="GO:0005840">
    <property type="term" value="C:ribosome"/>
    <property type="evidence" value="ECO:0007669"/>
    <property type="project" value="InterPro"/>
</dbReference>
<evidence type="ECO:0000256" key="1">
    <source>
        <dbReference type="ARBA" id="ARBA00022490"/>
    </source>
</evidence>
<comment type="function">
    <text evidence="5">An accessory protein needed during the final step in the assembly of 30S ribosomal subunit, possibly for assembly of the head region. Essential for efficient processing of 16S rRNA. May be needed both before and after RbfA during the maturation of 16S rRNA. It has affinity for free ribosomal 30S subunits but not for 70S ribosomes.</text>
</comment>
<dbReference type="KEGG" id="dwd:DSCW_62480"/>
<dbReference type="SUPFAM" id="SSF50447">
    <property type="entry name" value="Translation proteins"/>
    <property type="match status" value="1"/>
</dbReference>
<dbReference type="GO" id="GO:0043022">
    <property type="term" value="F:ribosome binding"/>
    <property type="evidence" value="ECO:0007669"/>
    <property type="project" value="InterPro"/>
</dbReference>